<dbReference type="Proteomes" id="UP000824998">
    <property type="component" value="Unassembled WGS sequence"/>
</dbReference>
<dbReference type="OrthoDB" id="347435at2759"/>
<keyword evidence="7" id="KW-0067">ATP-binding</keyword>
<organism evidence="10 11">
    <name type="scientific">Amylocarpus encephaloides</name>
    <dbReference type="NCBI Taxonomy" id="45428"/>
    <lineage>
        <taxon>Eukaryota</taxon>
        <taxon>Fungi</taxon>
        <taxon>Dikarya</taxon>
        <taxon>Ascomycota</taxon>
        <taxon>Pezizomycotina</taxon>
        <taxon>Leotiomycetes</taxon>
        <taxon>Helotiales</taxon>
        <taxon>Helotiales incertae sedis</taxon>
        <taxon>Amylocarpus</taxon>
    </lineage>
</organism>
<evidence type="ECO:0000313" key="11">
    <source>
        <dbReference type="Proteomes" id="UP000824998"/>
    </source>
</evidence>
<gene>
    <name evidence="10" type="ORF">BJ875DRAFT_479936</name>
</gene>
<dbReference type="AlphaFoldDB" id="A0A9P7YS11"/>
<evidence type="ECO:0000256" key="4">
    <source>
        <dbReference type="ARBA" id="ARBA00022679"/>
    </source>
</evidence>
<keyword evidence="4" id="KW-0808">Transferase</keyword>
<evidence type="ECO:0000256" key="8">
    <source>
        <dbReference type="ARBA" id="ARBA00023242"/>
    </source>
</evidence>
<proteinExistence type="inferred from homology"/>
<evidence type="ECO:0000256" key="5">
    <source>
        <dbReference type="ARBA" id="ARBA00022741"/>
    </source>
</evidence>
<comment type="subcellular location">
    <subcellularLocation>
        <location evidence="2">Cytoplasm</location>
    </subcellularLocation>
    <subcellularLocation>
        <location evidence="1">Nucleus</location>
    </subcellularLocation>
</comment>
<dbReference type="GO" id="GO:0005524">
    <property type="term" value="F:ATP binding"/>
    <property type="evidence" value="ECO:0007669"/>
    <property type="project" value="UniProtKB-KW"/>
</dbReference>
<reference evidence="10" key="1">
    <citation type="journal article" date="2021" name="IMA Fungus">
        <title>Genomic characterization of three marine fungi, including Emericellopsis atlantica sp. nov. with signatures of a generalist lifestyle and marine biomass degradation.</title>
        <authorList>
            <person name="Hagestad O.C."/>
            <person name="Hou L."/>
            <person name="Andersen J.H."/>
            <person name="Hansen E.H."/>
            <person name="Altermark B."/>
            <person name="Li C."/>
            <person name="Kuhnert E."/>
            <person name="Cox R.J."/>
            <person name="Crous P.W."/>
            <person name="Spatafora J.W."/>
            <person name="Lail K."/>
            <person name="Amirebrahimi M."/>
            <person name="Lipzen A."/>
            <person name="Pangilinan J."/>
            <person name="Andreopoulos W."/>
            <person name="Hayes R.D."/>
            <person name="Ng V."/>
            <person name="Grigoriev I.V."/>
            <person name="Jackson S.A."/>
            <person name="Sutton T.D.S."/>
            <person name="Dobson A.D.W."/>
            <person name="Rama T."/>
        </authorList>
    </citation>
    <scope>NUCLEOTIDE SEQUENCE</scope>
    <source>
        <strain evidence="10">TRa018bII</strain>
    </source>
</reference>
<keyword evidence="3" id="KW-0963">Cytoplasm</keyword>
<dbReference type="PANTHER" id="PTHR10285">
    <property type="entry name" value="URIDINE KINASE"/>
    <property type="match status" value="1"/>
</dbReference>
<evidence type="ECO:0000313" key="10">
    <source>
        <dbReference type="EMBL" id="KAG9238879.1"/>
    </source>
</evidence>
<dbReference type="FunFam" id="3.40.50.300:FF:001691">
    <property type="entry name" value="Probable ATP-dependent kinase TDA10"/>
    <property type="match status" value="1"/>
</dbReference>
<evidence type="ECO:0000256" key="7">
    <source>
        <dbReference type="ARBA" id="ARBA00022840"/>
    </source>
</evidence>
<name>A0A9P7YS11_9HELO</name>
<dbReference type="GO" id="GO:0005737">
    <property type="term" value="C:cytoplasm"/>
    <property type="evidence" value="ECO:0007669"/>
    <property type="project" value="UniProtKB-SubCell"/>
</dbReference>
<evidence type="ECO:0000256" key="6">
    <source>
        <dbReference type="ARBA" id="ARBA00022777"/>
    </source>
</evidence>
<dbReference type="EMBL" id="MU251364">
    <property type="protein sequence ID" value="KAG9238879.1"/>
    <property type="molecule type" value="Genomic_DNA"/>
</dbReference>
<dbReference type="InterPro" id="IPR027417">
    <property type="entry name" value="P-loop_NTPase"/>
</dbReference>
<dbReference type="Gene3D" id="3.40.50.300">
    <property type="entry name" value="P-loop containing nucleotide triphosphate hydrolases"/>
    <property type="match status" value="1"/>
</dbReference>
<keyword evidence="6 10" id="KW-0418">Kinase</keyword>
<evidence type="ECO:0000256" key="9">
    <source>
        <dbReference type="ARBA" id="ARBA00061312"/>
    </source>
</evidence>
<evidence type="ECO:0000256" key="2">
    <source>
        <dbReference type="ARBA" id="ARBA00004496"/>
    </source>
</evidence>
<comment type="caution">
    <text evidence="10">The sequence shown here is derived from an EMBL/GenBank/DDBJ whole genome shotgun (WGS) entry which is preliminary data.</text>
</comment>
<protein>
    <submittedName>
        <fullName evidence="10">Uridine/cytidine kinase</fullName>
    </submittedName>
</protein>
<keyword evidence="5" id="KW-0547">Nucleotide-binding</keyword>
<comment type="similarity">
    <text evidence="9">Belongs to the GLYK kinase family.</text>
</comment>
<dbReference type="SUPFAM" id="SSF52540">
    <property type="entry name" value="P-loop containing nucleoside triphosphate hydrolases"/>
    <property type="match status" value="1"/>
</dbReference>
<evidence type="ECO:0000256" key="1">
    <source>
        <dbReference type="ARBA" id="ARBA00004123"/>
    </source>
</evidence>
<keyword evidence="8" id="KW-0539">Nucleus</keyword>
<dbReference type="GO" id="GO:0016301">
    <property type="term" value="F:kinase activity"/>
    <property type="evidence" value="ECO:0007669"/>
    <property type="project" value="UniProtKB-KW"/>
</dbReference>
<accession>A0A9P7YS11</accession>
<sequence length="309" mass="34656">MAAQDPTSFHPTPPPTFIDDKSPHCIPFIISQLHTYQSQLPQGSTRPFIIGLNGVQGAGKTTLVSALSQTLRGTEGLETLVLSIDDLYLTREQQVNLAGEHADNKLVQHRGEPGTHDMTLARSVISSLLSNKETKIPSYDKSQLSGLGDRAHVSTWQTVNTPSSPPIRVIILEGWCIGFRSLLPSVLSTKFTSPSLTLQNHSLSHLEFVNESLRDYDVLTDEYDAFIHIDAEDTRWVYEWREQQEAALRREKGKVMSEEEVRTFVDGYFPAYELYVEGVRGGVLKEKGEGRQLRLVVGRDRKVKEVIKI</sequence>
<keyword evidence="11" id="KW-1185">Reference proteome</keyword>
<evidence type="ECO:0000256" key="3">
    <source>
        <dbReference type="ARBA" id="ARBA00022490"/>
    </source>
</evidence>
<dbReference type="GO" id="GO:0005634">
    <property type="term" value="C:nucleus"/>
    <property type="evidence" value="ECO:0007669"/>
    <property type="project" value="UniProtKB-SubCell"/>
</dbReference>